<accession>A0AA37LYW4</accession>
<dbReference type="EMBL" id="BPPX01000046">
    <property type="protein sequence ID" value="GJC89847.1"/>
    <property type="molecule type" value="Genomic_DNA"/>
</dbReference>
<feature type="compositionally biased region" description="Basic and acidic residues" evidence="1">
    <location>
        <begin position="43"/>
        <end position="55"/>
    </location>
</feature>
<organism evidence="2 3">
    <name type="scientific">Colletotrichum liriopes</name>
    <dbReference type="NCBI Taxonomy" id="708192"/>
    <lineage>
        <taxon>Eukaryota</taxon>
        <taxon>Fungi</taxon>
        <taxon>Dikarya</taxon>
        <taxon>Ascomycota</taxon>
        <taxon>Pezizomycotina</taxon>
        <taxon>Sordariomycetes</taxon>
        <taxon>Hypocreomycetidae</taxon>
        <taxon>Glomerellales</taxon>
        <taxon>Glomerellaceae</taxon>
        <taxon>Colletotrichum</taxon>
        <taxon>Colletotrichum spaethianum species complex</taxon>
    </lineage>
</organism>
<reference evidence="2 3" key="1">
    <citation type="submission" date="2021-07" db="EMBL/GenBank/DDBJ databases">
        <title>Genome data of Colletotrichum spaethianum.</title>
        <authorList>
            <person name="Utami Y.D."/>
            <person name="Hiruma K."/>
        </authorList>
    </citation>
    <scope>NUCLEOTIDE SEQUENCE [LARGE SCALE GENOMIC DNA]</scope>
    <source>
        <strain evidence="2 3">MAFF 242679</strain>
    </source>
</reference>
<name>A0AA37LYW4_9PEZI</name>
<comment type="caution">
    <text evidence="2">The sequence shown here is derived from an EMBL/GenBank/DDBJ whole genome shotgun (WGS) entry which is preliminary data.</text>
</comment>
<evidence type="ECO:0000256" key="1">
    <source>
        <dbReference type="SAM" id="MobiDB-lite"/>
    </source>
</evidence>
<dbReference type="Proteomes" id="UP001055172">
    <property type="component" value="Unassembled WGS sequence"/>
</dbReference>
<feature type="compositionally biased region" description="Basic residues" evidence="1">
    <location>
        <begin position="57"/>
        <end position="81"/>
    </location>
</feature>
<evidence type="ECO:0000313" key="3">
    <source>
        <dbReference type="Proteomes" id="UP001055172"/>
    </source>
</evidence>
<keyword evidence="3" id="KW-1185">Reference proteome</keyword>
<gene>
    <name evidence="2" type="ORF">ColLi_12685</name>
</gene>
<dbReference type="AlphaFoldDB" id="A0AA37LYW4"/>
<feature type="compositionally biased region" description="Polar residues" evidence="1">
    <location>
        <begin position="86"/>
        <end position="101"/>
    </location>
</feature>
<proteinExistence type="predicted"/>
<sequence length="111" mass="12304">MATSFAGDEPIRIAFADILEQLRHSISVAVSPADMLEQIKNMPELKRPSKLESKSKPNGHSRNKPKPSHKNKSNSRRKSRFKSSNMPKSKSNHIPTGNVQMPSKIIGGSSR</sequence>
<protein>
    <submittedName>
        <fullName evidence="2">Uncharacterized protein</fullName>
    </submittedName>
</protein>
<feature type="region of interest" description="Disordered" evidence="1">
    <location>
        <begin position="39"/>
        <end position="111"/>
    </location>
</feature>
<evidence type="ECO:0000313" key="2">
    <source>
        <dbReference type="EMBL" id="GJC89847.1"/>
    </source>
</evidence>